<dbReference type="Pfam" id="PF01636">
    <property type="entry name" value="APH"/>
    <property type="match status" value="1"/>
</dbReference>
<feature type="non-terminal residue" evidence="10">
    <location>
        <position position="300"/>
    </location>
</feature>
<dbReference type="AlphaFoldDB" id="X1EII2"/>
<dbReference type="EMBL" id="BARU01010449">
    <property type="protein sequence ID" value="GAH33126.1"/>
    <property type="molecule type" value="Genomic_DNA"/>
</dbReference>
<protein>
    <recommendedName>
        <fullName evidence="8">Hydroxylysine kinase</fullName>
        <ecNumber evidence="7">2.7.1.81</ecNumber>
    </recommendedName>
</protein>
<dbReference type="EC" id="2.7.1.81" evidence="7"/>
<keyword evidence="2" id="KW-0963">Cytoplasm</keyword>
<comment type="subcellular location">
    <subcellularLocation>
        <location evidence="1">Cytoplasm</location>
    </subcellularLocation>
</comment>
<evidence type="ECO:0000256" key="5">
    <source>
        <dbReference type="ARBA" id="ARBA00036820"/>
    </source>
</evidence>
<dbReference type="SUPFAM" id="SSF56112">
    <property type="entry name" value="Protein kinase-like (PK-like)"/>
    <property type="match status" value="1"/>
</dbReference>
<sequence>AVSEEYETLDMQNCAMRHLAANLEGHSSPVAYKSKNGVEIERVEDKESNQHYVRLLSFLPGKVLSQVNPHASDMLVDFGRFMGSISKAFIGFDHSAAHREFRWDLKRASTVIRDYSKHTTDSNKQKLVSYFLELFETLVLPPIDYLRSSVIHNDANDNNIIVSNPHDENRRSFGILDFGDMIHSCTINELAIAIAYAILGKADPISVAQEITSGYHSVFPISELELELLYPLICARLVTSASISAYQKTLEPDNEYLVISEAPAWQILSHLRNIPPRYFTYCLRSSVGLEPCPSSAEVRE</sequence>
<comment type="function">
    <text evidence="6">Catalyzes the GTP-dependent phosphorylation of 5-hydroxy-L-lysine.</text>
</comment>
<evidence type="ECO:0000259" key="9">
    <source>
        <dbReference type="Pfam" id="PF01636"/>
    </source>
</evidence>
<evidence type="ECO:0000256" key="2">
    <source>
        <dbReference type="ARBA" id="ARBA00022490"/>
    </source>
</evidence>
<keyword evidence="3" id="KW-0808">Transferase</keyword>
<evidence type="ECO:0000256" key="3">
    <source>
        <dbReference type="ARBA" id="ARBA00022679"/>
    </source>
</evidence>
<evidence type="ECO:0000256" key="1">
    <source>
        <dbReference type="ARBA" id="ARBA00004496"/>
    </source>
</evidence>
<feature type="non-terminal residue" evidence="10">
    <location>
        <position position="1"/>
    </location>
</feature>
<evidence type="ECO:0000256" key="6">
    <source>
        <dbReference type="ARBA" id="ARBA00037368"/>
    </source>
</evidence>
<dbReference type="InterPro" id="IPR011009">
    <property type="entry name" value="Kinase-like_dom_sf"/>
</dbReference>
<feature type="domain" description="Aminoglycoside phosphotransferase" evidence="9">
    <location>
        <begin position="8"/>
        <end position="216"/>
    </location>
</feature>
<evidence type="ECO:0000313" key="10">
    <source>
        <dbReference type="EMBL" id="GAH33126.1"/>
    </source>
</evidence>
<dbReference type="PANTHER" id="PTHR21064">
    <property type="entry name" value="AMINOGLYCOSIDE PHOSPHOTRANSFERASE DOMAIN-CONTAINING PROTEIN-RELATED"/>
    <property type="match status" value="1"/>
</dbReference>
<dbReference type="Gene3D" id="3.90.1200.10">
    <property type="match status" value="1"/>
</dbReference>
<dbReference type="GO" id="GO:0047992">
    <property type="term" value="F:hydroxylysine kinase activity"/>
    <property type="evidence" value="ECO:0007669"/>
    <property type="project" value="UniProtKB-EC"/>
</dbReference>
<name>X1EII2_9ZZZZ</name>
<dbReference type="InterPro" id="IPR050249">
    <property type="entry name" value="Pseudomonas-type_ThrB"/>
</dbReference>
<comment type="catalytic activity">
    <reaction evidence="5">
        <text>(5R)-5-hydroxy-L-lysine + GTP = (5R)-5-phosphooxy-L-lysine + GDP + H(+)</text>
        <dbReference type="Rhea" id="RHEA:19049"/>
        <dbReference type="ChEBI" id="CHEBI:15378"/>
        <dbReference type="ChEBI" id="CHEBI:37565"/>
        <dbReference type="ChEBI" id="CHEBI:57882"/>
        <dbReference type="ChEBI" id="CHEBI:58189"/>
        <dbReference type="ChEBI" id="CHEBI:58357"/>
        <dbReference type="EC" id="2.7.1.81"/>
    </reaction>
</comment>
<dbReference type="InterPro" id="IPR002575">
    <property type="entry name" value="Aminoglycoside_PTrfase"/>
</dbReference>
<comment type="caution">
    <text evidence="10">The sequence shown here is derived from an EMBL/GenBank/DDBJ whole genome shotgun (WGS) entry which is preliminary data.</text>
</comment>
<proteinExistence type="predicted"/>
<gene>
    <name evidence="10" type="ORF">S03H2_19923</name>
</gene>
<dbReference type="GO" id="GO:0005737">
    <property type="term" value="C:cytoplasm"/>
    <property type="evidence" value="ECO:0007669"/>
    <property type="project" value="UniProtKB-SubCell"/>
</dbReference>
<keyword evidence="4" id="KW-0418">Kinase</keyword>
<evidence type="ECO:0000256" key="7">
    <source>
        <dbReference type="ARBA" id="ARBA00038873"/>
    </source>
</evidence>
<evidence type="ECO:0000256" key="8">
    <source>
        <dbReference type="ARBA" id="ARBA00040505"/>
    </source>
</evidence>
<evidence type="ECO:0000256" key="4">
    <source>
        <dbReference type="ARBA" id="ARBA00022777"/>
    </source>
</evidence>
<organism evidence="10">
    <name type="scientific">marine sediment metagenome</name>
    <dbReference type="NCBI Taxonomy" id="412755"/>
    <lineage>
        <taxon>unclassified sequences</taxon>
        <taxon>metagenomes</taxon>
        <taxon>ecological metagenomes</taxon>
    </lineage>
</organism>
<dbReference type="PANTHER" id="PTHR21064:SF1">
    <property type="entry name" value="HYDROXYLYSINE KINASE"/>
    <property type="match status" value="1"/>
</dbReference>
<accession>X1EII2</accession>
<reference evidence="10" key="1">
    <citation type="journal article" date="2014" name="Front. Microbiol.">
        <title>High frequency of phylogenetically diverse reductive dehalogenase-homologous genes in deep subseafloor sedimentary metagenomes.</title>
        <authorList>
            <person name="Kawai M."/>
            <person name="Futagami T."/>
            <person name="Toyoda A."/>
            <person name="Takaki Y."/>
            <person name="Nishi S."/>
            <person name="Hori S."/>
            <person name="Arai W."/>
            <person name="Tsubouchi T."/>
            <person name="Morono Y."/>
            <person name="Uchiyama I."/>
            <person name="Ito T."/>
            <person name="Fujiyama A."/>
            <person name="Inagaki F."/>
            <person name="Takami H."/>
        </authorList>
    </citation>
    <scope>NUCLEOTIDE SEQUENCE</scope>
    <source>
        <strain evidence="10">Expedition CK06-06</strain>
    </source>
</reference>